<dbReference type="AlphaFoldDB" id="A0A291GZ70"/>
<name>A0A291GZ70_9MICO</name>
<dbReference type="Gene3D" id="3.40.50.1000">
    <property type="entry name" value="HAD superfamily/HAD-like"/>
    <property type="match status" value="1"/>
</dbReference>
<dbReference type="SUPFAM" id="SSF56784">
    <property type="entry name" value="HAD-like"/>
    <property type="match status" value="1"/>
</dbReference>
<dbReference type="GO" id="GO:0005829">
    <property type="term" value="C:cytosol"/>
    <property type="evidence" value="ECO:0007669"/>
    <property type="project" value="TreeGrafter"/>
</dbReference>
<dbReference type="InterPro" id="IPR041492">
    <property type="entry name" value="HAD_2"/>
</dbReference>
<organism evidence="1 2">
    <name type="scientific">Brachybacterium ginsengisoli</name>
    <dbReference type="NCBI Taxonomy" id="1331682"/>
    <lineage>
        <taxon>Bacteria</taxon>
        <taxon>Bacillati</taxon>
        <taxon>Actinomycetota</taxon>
        <taxon>Actinomycetes</taxon>
        <taxon>Micrococcales</taxon>
        <taxon>Dermabacteraceae</taxon>
        <taxon>Brachybacterium</taxon>
    </lineage>
</organism>
<gene>
    <name evidence="1" type="ORF">CFK41_12475</name>
</gene>
<dbReference type="RefSeq" id="WP_096799955.1">
    <property type="nucleotide sequence ID" value="NZ_CP023564.1"/>
</dbReference>
<dbReference type="EMBL" id="CP023564">
    <property type="protein sequence ID" value="ATG55495.1"/>
    <property type="molecule type" value="Genomic_DNA"/>
</dbReference>
<accession>A0A291GZ70</accession>
<dbReference type="SFLD" id="SFLDS00003">
    <property type="entry name" value="Haloacid_Dehalogenase"/>
    <property type="match status" value="1"/>
</dbReference>
<dbReference type="KEGG" id="bgg:CFK41_12475"/>
<dbReference type="PANTHER" id="PTHR43434:SF20">
    <property type="entry name" value="5'-NUCLEOTIDASE"/>
    <property type="match status" value="1"/>
</dbReference>
<dbReference type="Proteomes" id="UP000217889">
    <property type="component" value="Chromosome"/>
</dbReference>
<dbReference type="SFLD" id="SFLDG01129">
    <property type="entry name" value="C1.5:_HAD__Beta-PGM__Phosphata"/>
    <property type="match status" value="1"/>
</dbReference>
<sequence>MAVPAHTAPPLPTSPDLRQVPVVLLDLDGTIVESGPGILAALDHAFAVCGEQHPGDEVLQGFIGPPLSDSFRGVLGLSAARAERLRQAYNDHYLEHGVLSSAPYPGMRELIAALRAEGRTVAVATNKPESTAIRLLRNQGLADELDLIGGTDAAAGRRDKAAVIEDVLLRLGDRVRAGAVMVGDRLHDAEGAAAHGLPAVLVGWGYGGELERASGLPVAETVPELSALLRG</sequence>
<dbReference type="OrthoDB" id="9776368at2"/>
<evidence type="ECO:0000313" key="1">
    <source>
        <dbReference type="EMBL" id="ATG55495.1"/>
    </source>
</evidence>
<dbReference type="InterPro" id="IPR050155">
    <property type="entry name" value="HAD-like_hydrolase_sf"/>
</dbReference>
<dbReference type="PANTHER" id="PTHR43434">
    <property type="entry name" value="PHOSPHOGLYCOLATE PHOSPHATASE"/>
    <property type="match status" value="1"/>
</dbReference>
<dbReference type="InterPro" id="IPR023198">
    <property type="entry name" value="PGP-like_dom2"/>
</dbReference>
<proteinExistence type="predicted"/>
<dbReference type="Pfam" id="PF13419">
    <property type="entry name" value="HAD_2"/>
    <property type="match status" value="1"/>
</dbReference>
<dbReference type="InterPro" id="IPR036412">
    <property type="entry name" value="HAD-like_sf"/>
</dbReference>
<reference evidence="1 2" key="1">
    <citation type="journal article" date="2014" name="Int. J. Syst. Evol. Microbiol.">
        <title>Brachybacterium ginsengisoli sp. nov., isolated from soil of a ginseng field.</title>
        <authorList>
            <person name="Hoang V.A."/>
            <person name="Kim Y.J."/>
            <person name="Nguyen N.L."/>
            <person name="Yang D.C."/>
        </authorList>
    </citation>
    <scope>NUCLEOTIDE SEQUENCE [LARGE SCALE GENOMIC DNA]</scope>
    <source>
        <strain evidence="1 2">DCY80</strain>
    </source>
</reference>
<dbReference type="InterPro" id="IPR023214">
    <property type="entry name" value="HAD_sf"/>
</dbReference>
<evidence type="ECO:0000313" key="2">
    <source>
        <dbReference type="Proteomes" id="UP000217889"/>
    </source>
</evidence>
<dbReference type="Gene3D" id="1.10.150.240">
    <property type="entry name" value="Putative phosphatase, domain 2"/>
    <property type="match status" value="1"/>
</dbReference>
<keyword evidence="2" id="KW-1185">Reference proteome</keyword>
<dbReference type="GO" id="GO:0004713">
    <property type="term" value="F:protein tyrosine kinase activity"/>
    <property type="evidence" value="ECO:0007669"/>
    <property type="project" value="TreeGrafter"/>
</dbReference>
<protein>
    <submittedName>
        <fullName evidence="1">Phosphatase</fullName>
    </submittedName>
</protein>